<dbReference type="EMBL" id="GISG01265281">
    <property type="protein sequence ID" value="MBA4674923.1"/>
    <property type="molecule type" value="Transcribed_RNA"/>
</dbReference>
<proteinExistence type="predicted"/>
<organism evidence="1">
    <name type="scientific">Opuntia streptacantha</name>
    <name type="common">Prickly pear cactus</name>
    <name type="synonym">Opuntia cardona</name>
    <dbReference type="NCBI Taxonomy" id="393608"/>
    <lineage>
        <taxon>Eukaryota</taxon>
        <taxon>Viridiplantae</taxon>
        <taxon>Streptophyta</taxon>
        <taxon>Embryophyta</taxon>
        <taxon>Tracheophyta</taxon>
        <taxon>Spermatophyta</taxon>
        <taxon>Magnoliopsida</taxon>
        <taxon>eudicotyledons</taxon>
        <taxon>Gunneridae</taxon>
        <taxon>Pentapetalae</taxon>
        <taxon>Caryophyllales</taxon>
        <taxon>Cactineae</taxon>
        <taxon>Cactaceae</taxon>
        <taxon>Opuntioideae</taxon>
        <taxon>Opuntia</taxon>
    </lineage>
</organism>
<sequence>MSYFHRSLISLSPYLAYLALRMNIYGCHRPWPFQGHQYKHLNHSLFLCQSLTSHSPYHKVDSTLRRKHCLLPYSFPFRFQQHKHHISHSACSADSTLWANFCLPCSHLH</sequence>
<reference evidence="1" key="1">
    <citation type="journal article" date="2013" name="J. Plant Res.">
        <title>Effect of fungi and light on seed germination of three Opuntia species from semiarid lands of central Mexico.</title>
        <authorList>
            <person name="Delgado-Sanchez P."/>
            <person name="Jimenez-Bremont J.F."/>
            <person name="Guerrero-Gonzalez Mde L."/>
            <person name="Flores J."/>
        </authorList>
    </citation>
    <scope>NUCLEOTIDE SEQUENCE</scope>
    <source>
        <tissue evidence="1">Cladode</tissue>
    </source>
</reference>
<accession>A0A7C9ETW0</accession>
<protein>
    <submittedName>
        <fullName evidence="1">Uncharacterized protein</fullName>
    </submittedName>
</protein>
<reference evidence="1" key="2">
    <citation type="submission" date="2020-07" db="EMBL/GenBank/DDBJ databases">
        <authorList>
            <person name="Vera ALvarez R."/>
            <person name="Arias-Moreno D.M."/>
            <person name="Jimenez-Jacinto V."/>
            <person name="Jimenez-Bremont J.F."/>
            <person name="Swaminathan K."/>
            <person name="Moose S.P."/>
            <person name="Guerrero-Gonzalez M.L."/>
            <person name="Marino-Ramirez L."/>
            <person name="Landsman D."/>
            <person name="Rodriguez-Kessler M."/>
            <person name="Delgado-Sanchez P."/>
        </authorList>
    </citation>
    <scope>NUCLEOTIDE SEQUENCE</scope>
    <source>
        <tissue evidence="1">Cladode</tissue>
    </source>
</reference>
<dbReference type="AlphaFoldDB" id="A0A7C9ETW0"/>
<evidence type="ECO:0000313" key="1">
    <source>
        <dbReference type="EMBL" id="MBA4674923.1"/>
    </source>
</evidence>
<name>A0A7C9ETW0_OPUST</name>